<dbReference type="InterPro" id="IPR013094">
    <property type="entry name" value="AB_hydrolase_3"/>
</dbReference>
<protein>
    <submittedName>
        <fullName evidence="3">Acetyl esterase/lipase</fullName>
    </submittedName>
    <submittedName>
        <fullName evidence="4">Alpha/beta hydrolase fold domain-containing protein</fullName>
    </submittedName>
</protein>
<dbReference type="GO" id="GO:0016787">
    <property type="term" value="F:hydrolase activity"/>
    <property type="evidence" value="ECO:0007669"/>
    <property type="project" value="UniProtKB-KW"/>
</dbReference>
<evidence type="ECO:0000256" key="1">
    <source>
        <dbReference type="ARBA" id="ARBA00022801"/>
    </source>
</evidence>
<evidence type="ECO:0000259" key="2">
    <source>
        <dbReference type="Pfam" id="PF07859"/>
    </source>
</evidence>
<reference evidence="3 6" key="2">
    <citation type="submission" date="2020-08" db="EMBL/GenBank/DDBJ databases">
        <title>Genomic Encyclopedia of Type Strains, Phase IV (KMG-IV): sequencing the most valuable type-strain genomes for metagenomic binning, comparative biology and taxonomic classification.</title>
        <authorList>
            <person name="Goeker M."/>
        </authorList>
    </citation>
    <scope>NUCLEOTIDE SEQUENCE [LARGE SCALE GENOMIC DNA]</scope>
    <source>
        <strain evidence="3 6">DSM 11525</strain>
    </source>
</reference>
<dbReference type="InterPro" id="IPR050300">
    <property type="entry name" value="GDXG_lipolytic_enzyme"/>
</dbReference>
<dbReference type="AlphaFoldDB" id="A0A6P1T7P4"/>
<accession>A0A6P1T7P4</accession>
<keyword evidence="1 4" id="KW-0378">Hydrolase</keyword>
<gene>
    <name evidence="4" type="ORF">GTQ55_01600</name>
    <name evidence="3" type="ORF">HNQ53_001652</name>
</gene>
<feature type="domain" description="Alpha/beta hydrolase fold-3" evidence="2">
    <location>
        <begin position="87"/>
        <end position="291"/>
    </location>
</feature>
<evidence type="ECO:0000313" key="6">
    <source>
        <dbReference type="Proteomes" id="UP000563601"/>
    </source>
</evidence>
<dbReference type="EMBL" id="CP047491">
    <property type="protein sequence ID" value="QHQ37811.1"/>
    <property type="molecule type" value="Genomic_DNA"/>
</dbReference>
<dbReference type="Proteomes" id="UP000464675">
    <property type="component" value="Chromosome"/>
</dbReference>
<dbReference type="InterPro" id="IPR029058">
    <property type="entry name" value="AB_hydrolase_fold"/>
</dbReference>
<sequence length="315" mass="34797">MRQLDPKLSEWLAAVNAQVAQLKAAGFEPTPISARESLANLTRNFVEPGPEMPVCETVVHGGEYAVPVRIYQPANTRPEGDADSAAIIYCHGGGHMAGSVSVYDPICRRFAEACGRTLISVEYRRSPENPYPAALNDLLSVVRHLGMALDRKNIAHNGRWILMGDSGGGALCASATRLLQHQPHTIDAQVLIYPSVDYTLQMPSIEENGRGYLLEKEKIQWYFENYLQGAENPRQVSPLHGEFTRNLPASLVITAEFCALRDEGVEYVRKVREGGANAEHLNFGDMIHAFLNVENLVPDACAQVYRHTAEFLRGV</sequence>
<evidence type="ECO:0000313" key="3">
    <source>
        <dbReference type="EMBL" id="MBB5211434.1"/>
    </source>
</evidence>
<keyword evidence="5" id="KW-1185">Reference proteome</keyword>
<dbReference type="RefSeq" id="WP_161857149.1">
    <property type="nucleotide sequence ID" value="NZ_CP047491.1"/>
</dbReference>
<organism evidence="3 6">
    <name type="scientific">Microbulbifer hydrolyticus</name>
    <dbReference type="NCBI Taxonomy" id="48074"/>
    <lineage>
        <taxon>Bacteria</taxon>
        <taxon>Pseudomonadati</taxon>
        <taxon>Pseudomonadota</taxon>
        <taxon>Gammaproteobacteria</taxon>
        <taxon>Cellvibrionales</taxon>
        <taxon>Microbulbiferaceae</taxon>
        <taxon>Microbulbifer</taxon>
    </lineage>
</organism>
<dbReference type="Pfam" id="PF07859">
    <property type="entry name" value="Abhydrolase_3"/>
    <property type="match status" value="1"/>
</dbReference>
<dbReference type="Gene3D" id="3.40.50.1820">
    <property type="entry name" value="alpha/beta hydrolase"/>
    <property type="match status" value="1"/>
</dbReference>
<dbReference type="EMBL" id="JACHHR010000002">
    <property type="protein sequence ID" value="MBB5211434.1"/>
    <property type="molecule type" value="Genomic_DNA"/>
</dbReference>
<dbReference type="PANTHER" id="PTHR48081:SF8">
    <property type="entry name" value="ALPHA_BETA HYDROLASE FOLD-3 DOMAIN-CONTAINING PROTEIN-RELATED"/>
    <property type="match status" value="1"/>
</dbReference>
<proteinExistence type="predicted"/>
<reference evidence="4 5" key="1">
    <citation type="submission" date="2020-01" db="EMBL/GenBank/DDBJ databases">
        <title>The possibility of degradation of plastic by Microbulbifer hydrolyticus IRE-31.</title>
        <authorList>
            <person name="Liu L."/>
        </authorList>
    </citation>
    <scope>NUCLEOTIDE SEQUENCE [LARGE SCALE GENOMIC DNA]</scope>
    <source>
        <strain evidence="4 5">IRE-31</strain>
    </source>
</reference>
<name>A0A6P1T7P4_9GAMM</name>
<dbReference type="OrthoDB" id="9806180at2"/>
<dbReference type="Proteomes" id="UP000563601">
    <property type="component" value="Unassembled WGS sequence"/>
</dbReference>
<dbReference type="SUPFAM" id="SSF53474">
    <property type="entry name" value="alpha/beta-Hydrolases"/>
    <property type="match status" value="1"/>
</dbReference>
<dbReference type="PANTHER" id="PTHR48081">
    <property type="entry name" value="AB HYDROLASE SUPERFAMILY PROTEIN C4A8.06C"/>
    <property type="match status" value="1"/>
</dbReference>
<evidence type="ECO:0000313" key="5">
    <source>
        <dbReference type="Proteomes" id="UP000464675"/>
    </source>
</evidence>
<evidence type="ECO:0000313" key="4">
    <source>
        <dbReference type="EMBL" id="QHQ37811.1"/>
    </source>
</evidence>